<feature type="region of interest" description="Disordered" evidence="4">
    <location>
        <begin position="1"/>
        <end position="27"/>
    </location>
</feature>
<dbReference type="PANTHER" id="PTHR33204:SF18">
    <property type="entry name" value="TRANSCRIPTIONAL REGULATORY PROTEIN"/>
    <property type="match status" value="1"/>
</dbReference>
<gene>
    <name evidence="6" type="ORF">SAMN05444158_7288</name>
</gene>
<keyword evidence="3" id="KW-0804">Transcription</keyword>
<evidence type="ECO:0000313" key="7">
    <source>
        <dbReference type="Proteomes" id="UP000243904"/>
    </source>
</evidence>
<evidence type="ECO:0000259" key="5">
    <source>
        <dbReference type="PROSITE" id="PS51118"/>
    </source>
</evidence>
<protein>
    <submittedName>
        <fullName evidence="6">Transcriptional regulator, HxlR family</fullName>
    </submittedName>
</protein>
<feature type="region of interest" description="Disordered" evidence="4">
    <location>
        <begin position="167"/>
        <end position="197"/>
    </location>
</feature>
<evidence type="ECO:0000256" key="1">
    <source>
        <dbReference type="ARBA" id="ARBA00023015"/>
    </source>
</evidence>
<dbReference type="SUPFAM" id="SSF46785">
    <property type="entry name" value="Winged helix' DNA-binding domain"/>
    <property type="match status" value="2"/>
</dbReference>
<reference evidence="7" key="1">
    <citation type="submission" date="2016-10" db="EMBL/GenBank/DDBJ databases">
        <authorList>
            <person name="Varghese N."/>
            <person name="Submissions S."/>
        </authorList>
    </citation>
    <scope>NUCLEOTIDE SEQUENCE [LARGE SCALE GENOMIC DNA]</scope>
    <source>
        <strain evidence="7">GAS369</strain>
    </source>
</reference>
<evidence type="ECO:0000256" key="4">
    <source>
        <dbReference type="SAM" id="MobiDB-lite"/>
    </source>
</evidence>
<dbReference type="PANTHER" id="PTHR33204">
    <property type="entry name" value="TRANSCRIPTIONAL REGULATOR, MARR FAMILY"/>
    <property type="match status" value="1"/>
</dbReference>
<evidence type="ECO:0000256" key="2">
    <source>
        <dbReference type="ARBA" id="ARBA00023125"/>
    </source>
</evidence>
<dbReference type="AlphaFoldDB" id="A0A1H2BKD8"/>
<dbReference type="Proteomes" id="UP000243904">
    <property type="component" value="Chromosome I"/>
</dbReference>
<dbReference type="Pfam" id="PF01638">
    <property type="entry name" value="HxlR"/>
    <property type="match status" value="2"/>
</dbReference>
<sequence length="348" mass="38969">MPRSANAKIQRERPAARPVLSKARGAGKAARTERNCSVARTLDVVSDAWAFLIIREAFFGTQTFEAFRAALGIPRATLTDRLRKLTRLSIFRQVATPGSQRREYRLTKMGFDLYPSFIALMQFGDRWLTAGKAPPLTLVHMTCGCESHPYVACSSCGEKLNARDVKYRDGPGAGRRPAKAGRNTRRASDGSRFSLGRPSSVSRALEIIGDKWSFMVVREAFFGNRRYDKIQSELAIAPNILTDRLSRLVASGVFHRRLYQNAPDRYEYLLTDMGLDLYGPFVAMLRWGDRWLAANKPPLALKHLTCGHDFFAAVICDHCKKPIIAADMKYKLTYDPKAFGALGPRSIS</sequence>
<name>A0A1H2BKD8_9BRAD</name>
<evidence type="ECO:0000313" key="6">
    <source>
        <dbReference type="EMBL" id="SDT58810.1"/>
    </source>
</evidence>
<dbReference type="InterPro" id="IPR002577">
    <property type="entry name" value="HTH_HxlR"/>
</dbReference>
<dbReference type="RefSeq" id="WP_146690745.1">
    <property type="nucleotide sequence ID" value="NZ_LT629750.1"/>
</dbReference>
<dbReference type="InterPro" id="IPR036388">
    <property type="entry name" value="WH-like_DNA-bd_sf"/>
</dbReference>
<dbReference type="InterPro" id="IPR036390">
    <property type="entry name" value="WH_DNA-bd_sf"/>
</dbReference>
<dbReference type="GO" id="GO:0003677">
    <property type="term" value="F:DNA binding"/>
    <property type="evidence" value="ECO:0007669"/>
    <property type="project" value="UniProtKB-KW"/>
</dbReference>
<dbReference type="EMBL" id="LT629750">
    <property type="protein sequence ID" value="SDT58810.1"/>
    <property type="molecule type" value="Genomic_DNA"/>
</dbReference>
<proteinExistence type="predicted"/>
<dbReference type="PROSITE" id="PS51118">
    <property type="entry name" value="HTH_HXLR"/>
    <property type="match status" value="2"/>
</dbReference>
<keyword evidence="1" id="KW-0805">Transcription regulation</keyword>
<feature type="domain" description="HTH hxlR-type" evidence="5">
    <location>
        <begin position="197"/>
        <end position="296"/>
    </location>
</feature>
<keyword evidence="7" id="KW-1185">Reference proteome</keyword>
<organism evidence="6 7">
    <name type="scientific">Bradyrhizobium canariense</name>
    <dbReference type="NCBI Taxonomy" id="255045"/>
    <lineage>
        <taxon>Bacteria</taxon>
        <taxon>Pseudomonadati</taxon>
        <taxon>Pseudomonadota</taxon>
        <taxon>Alphaproteobacteria</taxon>
        <taxon>Hyphomicrobiales</taxon>
        <taxon>Nitrobacteraceae</taxon>
        <taxon>Bradyrhizobium</taxon>
    </lineage>
</organism>
<evidence type="ECO:0000256" key="3">
    <source>
        <dbReference type="ARBA" id="ARBA00023163"/>
    </source>
</evidence>
<accession>A0A1H2BKD8</accession>
<keyword evidence="2" id="KW-0238">DNA-binding</keyword>
<feature type="compositionally biased region" description="Basic residues" evidence="4">
    <location>
        <begin position="176"/>
        <end position="185"/>
    </location>
</feature>
<dbReference type="Gene3D" id="1.10.10.10">
    <property type="entry name" value="Winged helix-like DNA-binding domain superfamily/Winged helix DNA-binding domain"/>
    <property type="match status" value="2"/>
</dbReference>
<feature type="domain" description="HTH hxlR-type" evidence="5">
    <location>
        <begin position="36"/>
        <end position="132"/>
    </location>
</feature>